<keyword evidence="1" id="KW-0540">Nuclease</keyword>
<evidence type="ECO:0000313" key="4">
    <source>
        <dbReference type="EMBL" id="NYJ01899.1"/>
    </source>
</evidence>
<evidence type="ECO:0000256" key="1">
    <source>
        <dbReference type="ARBA" id="ARBA00022722"/>
    </source>
</evidence>
<reference evidence="4 5" key="1">
    <citation type="submission" date="2020-07" db="EMBL/GenBank/DDBJ databases">
        <title>Sequencing the genomes of 1000 actinobacteria strains.</title>
        <authorList>
            <person name="Klenk H.-P."/>
        </authorList>
    </citation>
    <scope>NUCLEOTIDE SEQUENCE [LARGE SCALE GENOMIC DNA]</scope>
    <source>
        <strain evidence="4 5">DSM 103833</strain>
    </source>
</reference>
<dbReference type="GO" id="GO:0003723">
    <property type="term" value="F:RNA binding"/>
    <property type="evidence" value="ECO:0007669"/>
    <property type="project" value="InterPro"/>
</dbReference>
<dbReference type="SUPFAM" id="SSF53933">
    <property type="entry name" value="Microbial ribonucleases"/>
    <property type="match status" value="1"/>
</dbReference>
<feature type="compositionally biased region" description="Low complexity" evidence="3">
    <location>
        <begin position="59"/>
        <end position="87"/>
    </location>
</feature>
<dbReference type="EMBL" id="JACCFP010000001">
    <property type="protein sequence ID" value="NYJ01899.1"/>
    <property type="molecule type" value="Genomic_DNA"/>
</dbReference>
<keyword evidence="2 4" id="KW-0378">Hydrolase</keyword>
<dbReference type="RefSeq" id="WP_179668328.1">
    <property type="nucleotide sequence ID" value="NZ_JACCFP010000001.1"/>
</dbReference>
<dbReference type="Pfam" id="PF00545">
    <property type="entry name" value="Ribonuclease"/>
    <property type="match status" value="1"/>
</dbReference>
<evidence type="ECO:0000256" key="2">
    <source>
        <dbReference type="ARBA" id="ARBA00022801"/>
    </source>
</evidence>
<evidence type="ECO:0000256" key="3">
    <source>
        <dbReference type="SAM" id="MobiDB-lite"/>
    </source>
</evidence>
<keyword evidence="5" id="KW-1185">Reference proteome</keyword>
<proteinExistence type="predicted"/>
<dbReference type="EC" id="3.1.27.3" evidence="4"/>
<organism evidence="4 5">
    <name type="scientific">Nocardioides thalensis</name>
    <dbReference type="NCBI Taxonomy" id="1914755"/>
    <lineage>
        <taxon>Bacteria</taxon>
        <taxon>Bacillati</taxon>
        <taxon>Actinomycetota</taxon>
        <taxon>Actinomycetes</taxon>
        <taxon>Propionibacteriales</taxon>
        <taxon>Nocardioidaceae</taxon>
        <taxon>Nocardioides</taxon>
    </lineage>
</organism>
<dbReference type="GO" id="GO:0004521">
    <property type="term" value="F:RNA endonuclease activity"/>
    <property type="evidence" value="ECO:0007669"/>
    <property type="project" value="InterPro"/>
</dbReference>
<gene>
    <name evidence="4" type="ORF">HNR19_002597</name>
</gene>
<dbReference type="InterPro" id="IPR016191">
    <property type="entry name" value="Ribonuclease/ribotoxin"/>
</dbReference>
<feature type="compositionally biased region" description="Low complexity" evidence="3">
    <location>
        <begin position="40"/>
        <end position="51"/>
    </location>
</feature>
<dbReference type="Proteomes" id="UP000530424">
    <property type="component" value="Unassembled WGS sequence"/>
</dbReference>
<feature type="region of interest" description="Disordered" evidence="3">
    <location>
        <begin position="27"/>
        <end position="104"/>
    </location>
</feature>
<dbReference type="Gene3D" id="3.10.450.30">
    <property type="entry name" value="Microbial ribonucleases"/>
    <property type="match status" value="1"/>
</dbReference>
<protein>
    <submittedName>
        <fullName evidence="4">Ribonuclease T1</fullName>
        <ecNumber evidence="4">3.1.27.3</ecNumber>
    </submittedName>
</protein>
<dbReference type="InterPro" id="IPR000026">
    <property type="entry name" value="N1-like"/>
</dbReference>
<name>A0A853C3M6_9ACTN</name>
<sequence>MSRGKLTGIGSTVVAVITALAVWWLNDGPGASEEPPPVPETSATAEAEPAPTLTPTPSPTEAEPTASDAPSPSYSPTTSPTTQAPDDMPATDPDSGLPYVALGDLPPEAAQTVDLIDAGGPFPYDKDGSTFGNYEGLLPDRPDGYYSEYTVETPGSDDRGARRIVAGSEGELYWTEDHYESFERIWR</sequence>
<evidence type="ECO:0000313" key="5">
    <source>
        <dbReference type="Proteomes" id="UP000530424"/>
    </source>
</evidence>
<dbReference type="AlphaFoldDB" id="A0A853C3M6"/>
<accession>A0A853C3M6</accession>
<dbReference type="GO" id="GO:0016787">
    <property type="term" value="F:hydrolase activity"/>
    <property type="evidence" value="ECO:0007669"/>
    <property type="project" value="UniProtKB-KW"/>
</dbReference>
<comment type="caution">
    <text evidence="4">The sequence shown here is derived from an EMBL/GenBank/DDBJ whole genome shotgun (WGS) entry which is preliminary data.</text>
</comment>